<gene>
    <name evidence="2" type="ORF">TSAR_006605</name>
</gene>
<sequence>MTQGKAMAGGWMQQSREPVPEFPPLHGDSADSDSDRENNSKPRALAKEKESIAYGLVTITYASLPLNDLRAPLAYYSFLGSSYS</sequence>
<dbReference type="EMBL" id="NNAY01001382">
    <property type="protein sequence ID" value="OXU24167.1"/>
    <property type="molecule type" value="Genomic_DNA"/>
</dbReference>
<evidence type="ECO:0000313" key="2">
    <source>
        <dbReference type="EMBL" id="OXU24167.1"/>
    </source>
</evidence>
<name>A0A232F140_9HYME</name>
<feature type="compositionally biased region" description="Basic and acidic residues" evidence="1">
    <location>
        <begin position="33"/>
        <end position="47"/>
    </location>
</feature>
<evidence type="ECO:0000256" key="1">
    <source>
        <dbReference type="SAM" id="MobiDB-lite"/>
    </source>
</evidence>
<proteinExistence type="predicted"/>
<dbReference type="AlphaFoldDB" id="A0A232F140"/>
<dbReference type="Proteomes" id="UP000215335">
    <property type="component" value="Unassembled WGS sequence"/>
</dbReference>
<keyword evidence="3" id="KW-1185">Reference proteome</keyword>
<accession>A0A232F140</accession>
<organism evidence="2 3">
    <name type="scientific">Trichomalopsis sarcophagae</name>
    <dbReference type="NCBI Taxonomy" id="543379"/>
    <lineage>
        <taxon>Eukaryota</taxon>
        <taxon>Metazoa</taxon>
        <taxon>Ecdysozoa</taxon>
        <taxon>Arthropoda</taxon>
        <taxon>Hexapoda</taxon>
        <taxon>Insecta</taxon>
        <taxon>Pterygota</taxon>
        <taxon>Neoptera</taxon>
        <taxon>Endopterygota</taxon>
        <taxon>Hymenoptera</taxon>
        <taxon>Apocrita</taxon>
        <taxon>Proctotrupomorpha</taxon>
        <taxon>Chalcidoidea</taxon>
        <taxon>Pteromalidae</taxon>
        <taxon>Pteromalinae</taxon>
        <taxon>Trichomalopsis</taxon>
    </lineage>
</organism>
<reference evidence="2 3" key="1">
    <citation type="journal article" date="2017" name="Curr. Biol.">
        <title>The Evolution of Venom by Co-option of Single-Copy Genes.</title>
        <authorList>
            <person name="Martinson E.O."/>
            <person name="Mrinalini"/>
            <person name="Kelkar Y.D."/>
            <person name="Chang C.H."/>
            <person name="Werren J.H."/>
        </authorList>
    </citation>
    <scope>NUCLEOTIDE SEQUENCE [LARGE SCALE GENOMIC DNA]</scope>
    <source>
        <strain evidence="2 3">Alberta</strain>
        <tissue evidence="2">Whole body</tissue>
    </source>
</reference>
<evidence type="ECO:0000313" key="3">
    <source>
        <dbReference type="Proteomes" id="UP000215335"/>
    </source>
</evidence>
<protein>
    <submittedName>
        <fullName evidence="2">Uncharacterized protein</fullName>
    </submittedName>
</protein>
<comment type="caution">
    <text evidence="2">The sequence shown here is derived from an EMBL/GenBank/DDBJ whole genome shotgun (WGS) entry which is preliminary data.</text>
</comment>
<feature type="region of interest" description="Disordered" evidence="1">
    <location>
        <begin position="1"/>
        <end position="47"/>
    </location>
</feature>